<sequence>MRALTLSFFLCFIYACQSDDLTIGQASYGDVILFQHYEHKYGFPFIVRTTTIDYPETQKGYTMNMAVITGIFIKDLNRIGEKGYATITAGGVGRRFVEIELKSQRFEGLMFNVTIYGKCCPRKY</sequence>
<dbReference type="InterPro" id="IPR031734">
    <property type="entry name" value="MBF2"/>
</dbReference>
<feature type="signal peptide" evidence="1">
    <location>
        <begin position="1"/>
        <end position="18"/>
    </location>
</feature>
<reference evidence="2" key="1">
    <citation type="submission" date="2022-03" db="EMBL/GenBank/DDBJ databases">
        <authorList>
            <person name="Tunstrom K."/>
        </authorList>
    </citation>
    <scope>NUCLEOTIDE SEQUENCE</scope>
</reference>
<keyword evidence="3" id="KW-1185">Reference proteome</keyword>
<proteinExistence type="predicted"/>
<evidence type="ECO:0000313" key="2">
    <source>
        <dbReference type="EMBL" id="CAH2098169.1"/>
    </source>
</evidence>
<evidence type="ECO:0000256" key="1">
    <source>
        <dbReference type="SAM" id="SignalP"/>
    </source>
</evidence>
<accession>A0AAU9UKI6</accession>
<evidence type="ECO:0000313" key="3">
    <source>
        <dbReference type="Proteomes" id="UP001153954"/>
    </source>
</evidence>
<dbReference type="AlphaFoldDB" id="A0AAU9UKI6"/>
<evidence type="ECO:0008006" key="4">
    <source>
        <dbReference type="Google" id="ProtNLM"/>
    </source>
</evidence>
<feature type="chain" id="PRO_5043717758" description="Lipoprotein" evidence="1">
    <location>
        <begin position="19"/>
        <end position="124"/>
    </location>
</feature>
<keyword evidence="1" id="KW-0732">Signal</keyword>
<dbReference type="EMBL" id="CAKOGL010000019">
    <property type="protein sequence ID" value="CAH2098169.1"/>
    <property type="molecule type" value="Genomic_DNA"/>
</dbReference>
<dbReference type="PROSITE" id="PS51257">
    <property type="entry name" value="PROKAR_LIPOPROTEIN"/>
    <property type="match status" value="1"/>
</dbReference>
<name>A0AAU9UKI6_EUPED</name>
<comment type="caution">
    <text evidence="2">The sequence shown here is derived from an EMBL/GenBank/DDBJ whole genome shotgun (WGS) entry which is preliminary data.</text>
</comment>
<dbReference type="Pfam" id="PF15868">
    <property type="entry name" value="MBF2"/>
    <property type="match status" value="1"/>
</dbReference>
<gene>
    <name evidence="2" type="ORF">EEDITHA_LOCUS13315</name>
</gene>
<protein>
    <recommendedName>
        <fullName evidence="4">Lipoprotein</fullName>
    </recommendedName>
</protein>
<dbReference type="PANTHER" id="PTHR37685:SF1">
    <property type="entry name" value="GEO11136P1-RELATED"/>
    <property type="match status" value="1"/>
</dbReference>
<dbReference type="PANTHER" id="PTHR37685">
    <property type="entry name" value="GEO11136P1-RELATED"/>
    <property type="match status" value="1"/>
</dbReference>
<organism evidence="2 3">
    <name type="scientific">Euphydryas editha</name>
    <name type="common">Edith's checkerspot</name>
    <dbReference type="NCBI Taxonomy" id="104508"/>
    <lineage>
        <taxon>Eukaryota</taxon>
        <taxon>Metazoa</taxon>
        <taxon>Ecdysozoa</taxon>
        <taxon>Arthropoda</taxon>
        <taxon>Hexapoda</taxon>
        <taxon>Insecta</taxon>
        <taxon>Pterygota</taxon>
        <taxon>Neoptera</taxon>
        <taxon>Endopterygota</taxon>
        <taxon>Lepidoptera</taxon>
        <taxon>Glossata</taxon>
        <taxon>Ditrysia</taxon>
        <taxon>Papilionoidea</taxon>
        <taxon>Nymphalidae</taxon>
        <taxon>Nymphalinae</taxon>
        <taxon>Euphydryas</taxon>
    </lineage>
</organism>
<dbReference type="Proteomes" id="UP001153954">
    <property type="component" value="Unassembled WGS sequence"/>
</dbReference>